<protein>
    <submittedName>
        <fullName evidence="1">Uncharacterized protein</fullName>
    </submittedName>
</protein>
<dbReference type="STRING" id="1194083.BN12_1830006"/>
<organism evidence="1 2">
    <name type="scientific">Nostocoides japonicum T1-X7</name>
    <dbReference type="NCBI Taxonomy" id="1194083"/>
    <lineage>
        <taxon>Bacteria</taxon>
        <taxon>Bacillati</taxon>
        <taxon>Actinomycetota</taxon>
        <taxon>Actinomycetes</taxon>
        <taxon>Micrococcales</taxon>
        <taxon>Intrasporangiaceae</taxon>
        <taxon>Nostocoides</taxon>
    </lineage>
</organism>
<evidence type="ECO:0000313" key="1">
    <source>
        <dbReference type="EMBL" id="CCH77316.1"/>
    </source>
</evidence>
<dbReference type="AlphaFoldDB" id="A0A077LUR3"/>
<keyword evidence="2" id="KW-1185">Reference proteome</keyword>
<accession>A0A077LUR3</accession>
<dbReference type="Proteomes" id="UP000035721">
    <property type="component" value="Unassembled WGS sequence"/>
</dbReference>
<reference evidence="1 2" key="1">
    <citation type="journal article" date="2013" name="ISME J.">
        <title>A metabolic model for members of the genus Tetrasphaera involved in enhanced biological phosphorus removal.</title>
        <authorList>
            <person name="Kristiansen R."/>
            <person name="Nguyen H.T.T."/>
            <person name="Saunders A.M."/>
            <person name="Nielsen J.L."/>
            <person name="Wimmer R."/>
            <person name="Le V.Q."/>
            <person name="McIlroy S.J."/>
            <person name="Petrovski S."/>
            <person name="Seviour R.J."/>
            <person name="Calteau A."/>
            <person name="Nielsen K.L."/>
            <person name="Nielsen P.H."/>
        </authorList>
    </citation>
    <scope>NUCLEOTIDE SEQUENCE [LARGE SCALE GENOMIC DNA]</scope>
    <source>
        <strain evidence="1 2">T1-X7</strain>
    </source>
</reference>
<comment type="caution">
    <text evidence="1">The sequence shown here is derived from an EMBL/GenBank/DDBJ whole genome shotgun (WGS) entry which is preliminary data.</text>
</comment>
<evidence type="ECO:0000313" key="2">
    <source>
        <dbReference type="Proteomes" id="UP000035721"/>
    </source>
</evidence>
<sequence length="37" mass="4266">MRIRRFERDWLTWSSLQLRMSGRAAAQFVLDGAADPG</sequence>
<name>A0A077LUR3_9MICO</name>
<gene>
    <name evidence="1" type="ORF">BN12_1830006</name>
</gene>
<dbReference type="EMBL" id="CAJB01000094">
    <property type="protein sequence ID" value="CCH77316.1"/>
    <property type="molecule type" value="Genomic_DNA"/>
</dbReference>
<proteinExistence type="predicted"/>